<sequence length="144" mass="15778">MAILIQISDWHQISSALEVLTPSKSSMSVGINFFQTSIHVEITLEMGPFLCQHPKSSRFQGIYGGTASVTREKEPCCYSVVTVSLTFSSKKTALQASLSLKPEPDLSVPRNQKNLISRTVIKLSGQCCFHGNQDKPTCLISSQT</sequence>
<evidence type="ECO:0000313" key="2">
    <source>
        <dbReference type="RefSeq" id="XP_072821635.1"/>
    </source>
</evidence>
<dbReference type="RefSeq" id="XP_072821635.1">
    <property type="nucleotide sequence ID" value="XM_072965534.1"/>
</dbReference>
<dbReference type="GeneID" id="102536955"/>
<proteinExistence type="predicted"/>
<evidence type="ECO:0000313" key="1">
    <source>
        <dbReference type="Proteomes" id="UP001652581"/>
    </source>
</evidence>
<organism evidence="1 2">
    <name type="scientific">Vicugna pacos</name>
    <name type="common">Alpaca</name>
    <name type="synonym">Lama pacos</name>
    <dbReference type="NCBI Taxonomy" id="30538"/>
    <lineage>
        <taxon>Eukaryota</taxon>
        <taxon>Metazoa</taxon>
        <taxon>Chordata</taxon>
        <taxon>Craniata</taxon>
        <taxon>Vertebrata</taxon>
        <taxon>Euteleostomi</taxon>
        <taxon>Mammalia</taxon>
        <taxon>Eutheria</taxon>
        <taxon>Laurasiatheria</taxon>
        <taxon>Artiodactyla</taxon>
        <taxon>Tylopoda</taxon>
        <taxon>Camelidae</taxon>
        <taxon>Vicugna</taxon>
    </lineage>
</organism>
<keyword evidence="1" id="KW-1185">Reference proteome</keyword>
<accession>A0ABM5DL54</accession>
<protein>
    <submittedName>
        <fullName evidence="2">Uncharacterized protein isoform X2</fullName>
    </submittedName>
</protein>
<name>A0ABM5DL54_VICPA</name>
<dbReference type="Proteomes" id="UP001652581">
    <property type="component" value="Chromosome 1"/>
</dbReference>
<reference evidence="1" key="1">
    <citation type="submission" date="2025-05" db="UniProtKB">
        <authorList>
            <consortium name="RefSeq"/>
        </authorList>
    </citation>
    <scope>NUCLEOTIDE SEQUENCE [LARGE SCALE GENOMIC DNA]</scope>
</reference>
<gene>
    <name evidence="2" type="primary">LOC102536955</name>
</gene>
<reference evidence="2" key="2">
    <citation type="submission" date="2025-08" db="UniProtKB">
        <authorList>
            <consortium name="RefSeq"/>
        </authorList>
    </citation>
    <scope>IDENTIFICATION</scope>
</reference>